<dbReference type="eggNOG" id="COG0144">
    <property type="taxonomic scope" value="Bacteria"/>
</dbReference>
<keyword evidence="9 13" id="KW-0694">RNA-binding</keyword>
<keyword evidence="17" id="KW-1185">Reference proteome</keyword>
<evidence type="ECO:0000256" key="9">
    <source>
        <dbReference type="ARBA" id="ARBA00022884"/>
    </source>
</evidence>
<evidence type="ECO:0000256" key="6">
    <source>
        <dbReference type="ARBA" id="ARBA00022603"/>
    </source>
</evidence>
<comment type="caution">
    <text evidence="13">Lacks conserved residue(s) required for the propagation of feature annotation.</text>
</comment>
<organism evidence="16 17">
    <name type="scientific">Desulfosudis oleivorans (strain DSM 6200 / JCM 39069 / Hxd3)</name>
    <name type="common">Desulfococcus oleovorans</name>
    <dbReference type="NCBI Taxonomy" id="96561"/>
    <lineage>
        <taxon>Bacteria</taxon>
        <taxon>Pseudomonadati</taxon>
        <taxon>Thermodesulfobacteriota</taxon>
        <taxon>Desulfobacteria</taxon>
        <taxon>Desulfobacterales</taxon>
        <taxon>Desulfosudaceae</taxon>
        <taxon>Desulfosudis</taxon>
    </lineage>
</organism>
<dbReference type="InterPro" id="IPR001678">
    <property type="entry name" value="MeTrfase_RsmB-F_NOP2_dom"/>
</dbReference>
<feature type="binding site" evidence="13">
    <location>
        <position position="304"/>
    </location>
    <ligand>
        <name>S-adenosyl-L-methionine</name>
        <dbReference type="ChEBI" id="CHEBI:59789"/>
    </ligand>
</feature>
<evidence type="ECO:0000256" key="5">
    <source>
        <dbReference type="ARBA" id="ARBA00022552"/>
    </source>
</evidence>
<dbReference type="Pfam" id="PF01029">
    <property type="entry name" value="NusB"/>
    <property type="match status" value="1"/>
</dbReference>
<evidence type="ECO:0000313" key="17">
    <source>
        <dbReference type="Proteomes" id="UP000008561"/>
    </source>
</evidence>
<evidence type="ECO:0000256" key="1">
    <source>
        <dbReference type="ARBA" id="ARBA00002724"/>
    </source>
</evidence>
<comment type="subcellular location">
    <subcellularLocation>
        <location evidence="2">Cytoplasm</location>
    </subcellularLocation>
</comment>
<dbReference type="HOGENOM" id="CLU_005316_0_1_7"/>
<evidence type="ECO:0000256" key="12">
    <source>
        <dbReference type="ARBA" id="ARBA00047283"/>
    </source>
</evidence>
<dbReference type="GO" id="GO:0008649">
    <property type="term" value="F:rRNA methyltransferase activity"/>
    <property type="evidence" value="ECO:0007669"/>
    <property type="project" value="InterPro"/>
</dbReference>
<dbReference type="RefSeq" id="WP_012175647.1">
    <property type="nucleotide sequence ID" value="NC_009943.1"/>
</dbReference>
<dbReference type="Proteomes" id="UP000008561">
    <property type="component" value="Chromosome"/>
</dbReference>
<dbReference type="NCBIfam" id="NF011494">
    <property type="entry name" value="PRK14902.1"/>
    <property type="match status" value="1"/>
</dbReference>
<dbReference type="CDD" id="cd02440">
    <property type="entry name" value="AdoMet_MTases"/>
    <property type="match status" value="1"/>
</dbReference>
<dbReference type="EC" id="2.1.1.176" evidence="3"/>
<evidence type="ECO:0000313" key="16">
    <source>
        <dbReference type="EMBL" id="ABW68035.1"/>
    </source>
</evidence>
<dbReference type="InterPro" id="IPR006027">
    <property type="entry name" value="NusB_RsmB_TIM44"/>
</dbReference>
<feature type="active site" description="Nucleophile" evidence="13">
    <location>
        <position position="403"/>
    </location>
</feature>
<evidence type="ECO:0000256" key="13">
    <source>
        <dbReference type="PROSITE-ProRule" id="PRU01023"/>
    </source>
</evidence>
<dbReference type="PRINTS" id="PR02008">
    <property type="entry name" value="RCMTFAMILY"/>
</dbReference>
<dbReference type="Gene3D" id="1.10.940.10">
    <property type="entry name" value="NusB-like"/>
    <property type="match status" value="1"/>
</dbReference>
<evidence type="ECO:0000256" key="2">
    <source>
        <dbReference type="ARBA" id="ARBA00004496"/>
    </source>
</evidence>
<evidence type="ECO:0000256" key="10">
    <source>
        <dbReference type="ARBA" id="ARBA00030399"/>
    </source>
</evidence>
<dbReference type="Pfam" id="PF01189">
    <property type="entry name" value="Methyltr_RsmB-F"/>
    <property type="match status" value="1"/>
</dbReference>
<protein>
    <recommendedName>
        <fullName evidence="3">16S rRNA (cytosine(967)-C(5))-methyltransferase</fullName>
        <ecNumber evidence="3">2.1.1.176</ecNumber>
    </recommendedName>
    <alternativeName>
        <fullName evidence="10">16S rRNA m5C967 methyltransferase</fullName>
    </alternativeName>
    <alternativeName>
        <fullName evidence="11">rRNA (cytosine-C(5)-)-methyltransferase RsmB</fullName>
    </alternativeName>
</protein>
<comment type="catalytic activity">
    <reaction evidence="12">
        <text>cytidine(967) in 16S rRNA + S-adenosyl-L-methionine = 5-methylcytidine(967) in 16S rRNA + S-adenosyl-L-homocysteine + H(+)</text>
        <dbReference type="Rhea" id="RHEA:42748"/>
        <dbReference type="Rhea" id="RHEA-COMP:10219"/>
        <dbReference type="Rhea" id="RHEA-COMP:10220"/>
        <dbReference type="ChEBI" id="CHEBI:15378"/>
        <dbReference type="ChEBI" id="CHEBI:57856"/>
        <dbReference type="ChEBI" id="CHEBI:59789"/>
        <dbReference type="ChEBI" id="CHEBI:74483"/>
        <dbReference type="ChEBI" id="CHEBI:82748"/>
        <dbReference type="EC" id="2.1.1.176"/>
    </reaction>
</comment>
<dbReference type="GO" id="GO:0006355">
    <property type="term" value="P:regulation of DNA-templated transcription"/>
    <property type="evidence" value="ECO:0007669"/>
    <property type="project" value="InterPro"/>
</dbReference>
<evidence type="ECO:0000256" key="8">
    <source>
        <dbReference type="ARBA" id="ARBA00022691"/>
    </source>
</evidence>
<dbReference type="GO" id="GO:0005737">
    <property type="term" value="C:cytoplasm"/>
    <property type="evidence" value="ECO:0007669"/>
    <property type="project" value="UniProtKB-SubCell"/>
</dbReference>
<feature type="binding site" evidence="13">
    <location>
        <position position="331"/>
    </location>
    <ligand>
        <name>S-adenosyl-L-methionine</name>
        <dbReference type="ChEBI" id="CHEBI:59789"/>
    </ligand>
</feature>
<dbReference type="STRING" id="96561.Dole_2231"/>
<keyword evidence="5" id="KW-0698">rRNA processing</keyword>
<proteinExistence type="inferred from homology"/>
<name>A8ZUK3_DESOH</name>
<keyword evidence="7 13" id="KW-0808">Transferase</keyword>
<dbReference type="GO" id="GO:0003723">
    <property type="term" value="F:RNA binding"/>
    <property type="evidence" value="ECO:0007669"/>
    <property type="project" value="UniProtKB-UniRule"/>
</dbReference>
<gene>
    <name evidence="16" type="ordered locus">Dole_2231</name>
</gene>
<feature type="region of interest" description="Disordered" evidence="14">
    <location>
        <begin position="1"/>
        <end position="20"/>
    </location>
</feature>
<dbReference type="AlphaFoldDB" id="A8ZUK3"/>
<reference evidence="16 17" key="1">
    <citation type="submission" date="2007-10" db="EMBL/GenBank/DDBJ databases">
        <title>Complete sequence of Desulfococcus oleovorans Hxd3.</title>
        <authorList>
            <consortium name="US DOE Joint Genome Institute"/>
            <person name="Copeland A."/>
            <person name="Lucas S."/>
            <person name="Lapidus A."/>
            <person name="Barry K."/>
            <person name="Glavina del Rio T."/>
            <person name="Dalin E."/>
            <person name="Tice H."/>
            <person name="Pitluck S."/>
            <person name="Kiss H."/>
            <person name="Brettin T."/>
            <person name="Bruce D."/>
            <person name="Detter J.C."/>
            <person name="Han C."/>
            <person name="Schmutz J."/>
            <person name="Larimer F."/>
            <person name="Land M."/>
            <person name="Hauser L."/>
            <person name="Kyrpides N."/>
            <person name="Kim E."/>
            <person name="Wawrik B."/>
            <person name="Richardson P."/>
        </authorList>
    </citation>
    <scope>NUCLEOTIDE SEQUENCE [LARGE SCALE GENOMIC DNA]</scope>
    <source>
        <strain evidence="17">DSM 6200 / JCM 39069 / Hxd3</strain>
    </source>
</reference>
<dbReference type="InterPro" id="IPR004573">
    <property type="entry name" value="rRNA_ssu_MeTfrase_B"/>
</dbReference>
<dbReference type="InterPro" id="IPR029063">
    <property type="entry name" value="SAM-dependent_MTases_sf"/>
</dbReference>
<dbReference type="EMBL" id="CP000859">
    <property type="protein sequence ID" value="ABW68035.1"/>
    <property type="molecule type" value="Genomic_DNA"/>
</dbReference>
<keyword evidence="4" id="KW-0963">Cytoplasm</keyword>
<dbReference type="SUPFAM" id="SSF48013">
    <property type="entry name" value="NusB-like"/>
    <property type="match status" value="1"/>
</dbReference>
<dbReference type="InterPro" id="IPR035926">
    <property type="entry name" value="NusB-like_sf"/>
</dbReference>
<evidence type="ECO:0000256" key="11">
    <source>
        <dbReference type="ARBA" id="ARBA00031088"/>
    </source>
</evidence>
<accession>A8ZUK3</accession>
<dbReference type="Gene3D" id="3.40.50.150">
    <property type="entry name" value="Vaccinia Virus protein VP39"/>
    <property type="match status" value="1"/>
</dbReference>
<dbReference type="InterPro" id="IPR023267">
    <property type="entry name" value="RCMT"/>
</dbReference>
<feature type="domain" description="SAM-dependent MTase RsmB/NOP-type" evidence="15">
    <location>
        <begin position="189"/>
        <end position="467"/>
    </location>
</feature>
<comment type="similarity">
    <text evidence="13">Belongs to the class I-like SAM-binding methyltransferase superfamily. RsmB/NOP family.</text>
</comment>
<dbReference type="PANTHER" id="PTHR22807">
    <property type="entry name" value="NOP2 YEAST -RELATED NOL1/NOP2/FMU SUN DOMAIN-CONTAINING"/>
    <property type="match status" value="1"/>
</dbReference>
<dbReference type="Pfam" id="PF22458">
    <property type="entry name" value="RsmF-B_ferredox"/>
    <property type="match status" value="1"/>
</dbReference>
<dbReference type="PROSITE" id="PS51686">
    <property type="entry name" value="SAM_MT_RSMB_NOP"/>
    <property type="match status" value="1"/>
</dbReference>
<dbReference type="NCBIfam" id="TIGR00563">
    <property type="entry name" value="rsmB"/>
    <property type="match status" value="1"/>
</dbReference>
<dbReference type="eggNOG" id="COG0781">
    <property type="taxonomic scope" value="Bacteria"/>
</dbReference>
<feature type="binding site" evidence="13">
    <location>
        <position position="350"/>
    </location>
    <ligand>
        <name>S-adenosyl-L-methionine</name>
        <dbReference type="ChEBI" id="CHEBI:59789"/>
    </ligand>
</feature>
<evidence type="ECO:0000256" key="4">
    <source>
        <dbReference type="ARBA" id="ARBA00022490"/>
    </source>
</evidence>
<dbReference type="Gene3D" id="3.30.70.1170">
    <property type="entry name" value="Sun protein, domain 3"/>
    <property type="match status" value="1"/>
</dbReference>
<evidence type="ECO:0000256" key="3">
    <source>
        <dbReference type="ARBA" id="ARBA00012140"/>
    </source>
</evidence>
<evidence type="ECO:0000256" key="7">
    <source>
        <dbReference type="ARBA" id="ARBA00022679"/>
    </source>
</evidence>
<sequence>MRKFHRPADNRRPTAARKSDPRAVALRILTALEKGHRTLDQVADEALARVSFPEKRDRALVTTLVYGVLRWRNTLDYTIVHFSRTPLQRMDPAVLNILRLGLFQLRFLDRIPDFAAINSSVDLSKQAGLGRLSGFVNGLLRSSTRHPGEPDPPDMDKDPVQALCVTKSFPEWMIRRWIARFGIEETVQLCDFLNTVPPITVRVNGLRAAPEQVAASLAQEAAGVTPGRHAPEAVSFSSPKVPVHEMTAFGAGWFQVQDEAAQLIGLLTDPRPGQRVLDACAGLGGKTGHLARLMENQGRIVAADRDTAKLERLAGEMTRLGITNVRPMTLDMLVPEQLKDAGGFDRVLADCPCSGTGVIRRNPDTKWRLSEQDLARLQNDQIAMLTNLADHVRDGGLLVYAVCSMEPEENDAVVQSFLKRRPDFAIDTGVAADVPAVAGFTDDPGFFRTFPWRHGMDGFFGVRLKKNG</sequence>
<comment type="function">
    <text evidence="1">Specifically methylates the cytosine at position 967 (m5C967) of 16S rRNA.</text>
</comment>
<evidence type="ECO:0000256" key="14">
    <source>
        <dbReference type="SAM" id="MobiDB-lite"/>
    </source>
</evidence>
<evidence type="ECO:0000259" key="15">
    <source>
        <dbReference type="PROSITE" id="PS51686"/>
    </source>
</evidence>
<dbReference type="PANTHER" id="PTHR22807:SF61">
    <property type="entry name" value="NOL1_NOP2_SUN FAMILY PROTEIN _ ANTITERMINATION NUSB DOMAIN-CONTAINING PROTEIN"/>
    <property type="match status" value="1"/>
</dbReference>
<dbReference type="InterPro" id="IPR049560">
    <property type="entry name" value="MeTrfase_RsmB-F_NOP2_cat"/>
</dbReference>
<dbReference type="KEGG" id="dol:Dole_2231"/>
<dbReference type="SUPFAM" id="SSF53335">
    <property type="entry name" value="S-adenosyl-L-methionine-dependent methyltransferases"/>
    <property type="match status" value="1"/>
</dbReference>
<dbReference type="InterPro" id="IPR054728">
    <property type="entry name" value="RsmB-like_ferredoxin"/>
</dbReference>
<keyword evidence="8 13" id="KW-0949">S-adenosyl-L-methionine</keyword>
<keyword evidence="6 13" id="KW-0489">Methyltransferase</keyword>